<dbReference type="Proteomes" id="UP000325558">
    <property type="component" value="Unassembled WGS sequence"/>
</dbReference>
<reference evidence="1" key="1">
    <citation type="submission" date="2019-04" db="EMBL/GenBank/DDBJ databases">
        <title>Friends and foes A comparative genomics study of 23 Aspergillus species from section Flavi.</title>
        <authorList>
            <consortium name="DOE Joint Genome Institute"/>
            <person name="Kjaerbolling I."/>
            <person name="Vesth T."/>
            <person name="Frisvad J.C."/>
            <person name="Nybo J.L."/>
            <person name="Theobald S."/>
            <person name="Kildgaard S."/>
            <person name="Isbrandt T."/>
            <person name="Kuo A."/>
            <person name="Sato A."/>
            <person name="Lyhne E.K."/>
            <person name="Kogle M.E."/>
            <person name="Wiebenga A."/>
            <person name="Kun R.S."/>
            <person name="Lubbers R.J."/>
            <person name="Makela M.R."/>
            <person name="Barry K."/>
            <person name="Chovatia M."/>
            <person name="Clum A."/>
            <person name="Daum C."/>
            <person name="Haridas S."/>
            <person name="He G."/>
            <person name="LaButti K."/>
            <person name="Lipzen A."/>
            <person name="Mondo S."/>
            <person name="Riley R."/>
            <person name="Salamov A."/>
            <person name="Simmons B.A."/>
            <person name="Magnuson J.K."/>
            <person name="Henrissat B."/>
            <person name="Mortensen U.H."/>
            <person name="Larsen T.O."/>
            <person name="Devries R.P."/>
            <person name="Grigoriev I.V."/>
            <person name="Machida M."/>
            <person name="Baker S.E."/>
            <person name="Andersen M.R."/>
        </authorList>
    </citation>
    <scope>NUCLEOTIDE SEQUENCE</scope>
    <source>
        <strain evidence="1">CBS 117612</strain>
    </source>
</reference>
<dbReference type="EMBL" id="ML737112">
    <property type="protein sequence ID" value="KAE8347587.1"/>
    <property type="molecule type" value="Genomic_DNA"/>
</dbReference>
<dbReference type="AlphaFoldDB" id="A0A5N6YQ79"/>
<dbReference type="OrthoDB" id="64477at2759"/>
<dbReference type="Gene3D" id="3.40.630.30">
    <property type="match status" value="1"/>
</dbReference>
<dbReference type="InterPro" id="IPR016181">
    <property type="entry name" value="Acyl_CoA_acyltransferase"/>
</dbReference>
<name>A0A5N6YQ79_9EURO</name>
<accession>A0A5N6YQ79</accession>
<gene>
    <name evidence="1" type="ORF">BDV24DRAFT_157065</name>
</gene>
<evidence type="ECO:0000313" key="1">
    <source>
        <dbReference type="EMBL" id="KAE8347587.1"/>
    </source>
</evidence>
<organism evidence="1">
    <name type="scientific">Aspergillus arachidicola</name>
    <dbReference type="NCBI Taxonomy" id="656916"/>
    <lineage>
        <taxon>Eukaryota</taxon>
        <taxon>Fungi</taxon>
        <taxon>Dikarya</taxon>
        <taxon>Ascomycota</taxon>
        <taxon>Pezizomycotina</taxon>
        <taxon>Eurotiomycetes</taxon>
        <taxon>Eurotiomycetidae</taxon>
        <taxon>Eurotiales</taxon>
        <taxon>Aspergillaceae</taxon>
        <taxon>Aspergillus</taxon>
        <taxon>Aspergillus subgen. Circumdati</taxon>
    </lineage>
</organism>
<proteinExistence type="predicted"/>
<sequence length="75" mass="8074">MSCRTAIGAGAAGVMVNPGATRKGFGTEALKIVTDYGLRKLGLVEMEPEVEKKGDHFGDDLLWRINIKSWSPLLG</sequence>
<protein>
    <submittedName>
        <fullName evidence="1">Uncharacterized protein</fullName>
    </submittedName>
</protein>
<dbReference type="SUPFAM" id="SSF55729">
    <property type="entry name" value="Acyl-CoA N-acyltransferases (Nat)"/>
    <property type="match status" value="1"/>
</dbReference>